<evidence type="ECO:0000313" key="1">
    <source>
        <dbReference type="EMBL" id="CAI6303920.1"/>
    </source>
</evidence>
<organism evidence="1 2">
    <name type="scientific">Periconia digitata</name>
    <dbReference type="NCBI Taxonomy" id="1303443"/>
    <lineage>
        <taxon>Eukaryota</taxon>
        <taxon>Fungi</taxon>
        <taxon>Dikarya</taxon>
        <taxon>Ascomycota</taxon>
        <taxon>Pezizomycotina</taxon>
        <taxon>Dothideomycetes</taxon>
        <taxon>Pleosporomycetidae</taxon>
        <taxon>Pleosporales</taxon>
        <taxon>Massarineae</taxon>
        <taxon>Periconiaceae</taxon>
        <taxon>Periconia</taxon>
    </lineage>
</organism>
<reference evidence="1" key="1">
    <citation type="submission" date="2023-01" db="EMBL/GenBank/DDBJ databases">
        <authorList>
            <person name="Van Ghelder C."/>
            <person name="Rancurel C."/>
        </authorList>
    </citation>
    <scope>NUCLEOTIDE SEQUENCE</scope>
    <source>
        <strain evidence="1">CNCM I-4278</strain>
    </source>
</reference>
<protein>
    <submittedName>
        <fullName evidence="1">Uncharacterized protein</fullName>
    </submittedName>
</protein>
<keyword evidence="2" id="KW-1185">Reference proteome</keyword>
<name>A0A9W4XIN8_9PLEO</name>
<comment type="caution">
    <text evidence="1">The sequence shown here is derived from an EMBL/GenBank/DDBJ whole genome shotgun (WGS) entry which is preliminary data.</text>
</comment>
<accession>A0A9W4XIN8</accession>
<dbReference type="AlphaFoldDB" id="A0A9W4XIN8"/>
<evidence type="ECO:0000313" key="2">
    <source>
        <dbReference type="Proteomes" id="UP001152607"/>
    </source>
</evidence>
<proteinExistence type="predicted"/>
<dbReference type="EMBL" id="CAOQHR010000002">
    <property type="protein sequence ID" value="CAI6303920.1"/>
    <property type="molecule type" value="Genomic_DNA"/>
</dbReference>
<sequence>MDPIECFVPSCVETRIFQHFNNACAGLEVWNEFVVYVFRWMNVGNGAFGGMRMHGNIDAISASGIPMRTHHNHAFDVPSKGSVATLLPVCCRASLLAQHHSRAMRKEVNWRKRHFKRRNRYDQLMNEVSE</sequence>
<gene>
    <name evidence="1" type="ORF">PDIGIT_LOCUS2944</name>
</gene>
<dbReference type="Proteomes" id="UP001152607">
    <property type="component" value="Unassembled WGS sequence"/>
</dbReference>